<organism evidence="4 5">
    <name type="scientific">Thalassotalea piscium</name>
    <dbReference type="NCBI Taxonomy" id="1230533"/>
    <lineage>
        <taxon>Bacteria</taxon>
        <taxon>Pseudomonadati</taxon>
        <taxon>Pseudomonadota</taxon>
        <taxon>Gammaproteobacteria</taxon>
        <taxon>Alteromonadales</taxon>
        <taxon>Colwelliaceae</taxon>
        <taxon>Thalassotalea</taxon>
    </lineage>
</organism>
<keyword evidence="2 4" id="KW-0378">Hydrolase</keyword>
<protein>
    <submittedName>
        <fullName evidence="4">Putative amidohydrolase</fullName>
    </submittedName>
</protein>
<sequence>MVKLSVMQMCSEPNVENNLAYIEQQLSGLKIADEHIVVLPECCLFFGGKDADQLALAKETAPDNSLVAELAAIAKKYQIILVAGSIPLLTEEGDKFTNSCCVFSSTGEQIGRYDKLHLFDVVVDDAEKNYFESRYTQAGKETKVLPVTQNINLGLTICYDLRFPELFRSLTSQGANVITVPSAFTKVTGEAHWQVLLQSRAIENQVYIVAAGQSGTHASGRETWGHSMIISPWGEVLTNLADQNGCATATFSLENLKKVQQSMPVRAHNQFITKLK</sequence>
<dbReference type="EMBL" id="JACHHU010000020">
    <property type="protein sequence ID" value="MBB6543881.1"/>
    <property type="molecule type" value="Genomic_DNA"/>
</dbReference>
<dbReference type="CDD" id="cd07572">
    <property type="entry name" value="nit"/>
    <property type="match status" value="1"/>
</dbReference>
<evidence type="ECO:0000259" key="3">
    <source>
        <dbReference type="PROSITE" id="PS50263"/>
    </source>
</evidence>
<evidence type="ECO:0000313" key="5">
    <source>
        <dbReference type="Proteomes" id="UP000537141"/>
    </source>
</evidence>
<dbReference type="InterPro" id="IPR003010">
    <property type="entry name" value="C-N_Hydrolase"/>
</dbReference>
<evidence type="ECO:0000256" key="2">
    <source>
        <dbReference type="ARBA" id="ARBA00022801"/>
    </source>
</evidence>
<gene>
    <name evidence="4" type="ORF">HNQ55_002404</name>
</gene>
<accession>A0A7X0NI88</accession>
<reference evidence="4 5" key="1">
    <citation type="submission" date="2020-08" db="EMBL/GenBank/DDBJ databases">
        <title>Genomic Encyclopedia of Type Strains, Phase IV (KMG-IV): sequencing the most valuable type-strain genomes for metagenomic binning, comparative biology and taxonomic classification.</title>
        <authorList>
            <person name="Goeker M."/>
        </authorList>
    </citation>
    <scope>NUCLEOTIDE SEQUENCE [LARGE SCALE GENOMIC DNA]</scope>
    <source>
        <strain evidence="4 5">DSM 26287</strain>
    </source>
</reference>
<dbReference type="InterPro" id="IPR001110">
    <property type="entry name" value="UPF0012_CS"/>
</dbReference>
<dbReference type="PROSITE" id="PS01227">
    <property type="entry name" value="UPF0012"/>
    <property type="match status" value="1"/>
</dbReference>
<dbReference type="PROSITE" id="PS50263">
    <property type="entry name" value="CN_HYDROLASE"/>
    <property type="match status" value="1"/>
</dbReference>
<dbReference type="PANTHER" id="PTHR23088">
    <property type="entry name" value="NITRILASE-RELATED"/>
    <property type="match status" value="1"/>
</dbReference>
<dbReference type="AlphaFoldDB" id="A0A7X0NI88"/>
<dbReference type="PANTHER" id="PTHR23088:SF27">
    <property type="entry name" value="DEAMINATED GLUTATHIONE AMIDASE"/>
    <property type="match status" value="1"/>
</dbReference>
<dbReference type="Gene3D" id="3.60.110.10">
    <property type="entry name" value="Carbon-nitrogen hydrolase"/>
    <property type="match status" value="1"/>
</dbReference>
<comment type="caution">
    <text evidence="4">The sequence shown here is derived from an EMBL/GenBank/DDBJ whole genome shotgun (WGS) entry which is preliminary data.</text>
</comment>
<evidence type="ECO:0000256" key="1">
    <source>
        <dbReference type="ARBA" id="ARBA00010613"/>
    </source>
</evidence>
<name>A0A7X0NI88_9GAMM</name>
<dbReference type="GO" id="GO:0016811">
    <property type="term" value="F:hydrolase activity, acting on carbon-nitrogen (but not peptide) bonds, in linear amides"/>
    <property type="evidence" value="ECO:0007669"/>
    <property type="project" value="InterPro"/>
</dbReference>
<dbReference type="RefSeq" id="WP_184424656.1">
    <property type="nucleotide sequence ID" value="NZ_AP027362.1"/>
</dbReference>
<feature type="domain" description="CN hydrolase" evidence="3">
    <location>
        <begin position="2"/>
        <end position="253"/>
    </location>
</feature>
<keyword evidence="5" id="KW-1185">Reference proteome</keyword>
<dbReference type="Pfam" id="PF00795">
    <property type="entry name" value="CN_hydrolase"/>
    <property type="match status" value="1"/>
</dbReference>
<evidence type="ECO:0000313" key="4">
    <source>
        <dbReference type="EMBL" id="MBB6543881.1"/>
    </source>
</evidence>
<comment type="similarity">
    <text evidence="1">Belongs to the carbon-nitrogen hydrolase superfamily. NIT1/NIT2 family.</text>
</comment>
<dbReference type="Proteomes" id="UP000537141">
    <property type="component" value="Unassembled WGS sequence"/>
</dbReference>
<dbReference type="InterPro" id="IPR045254">
    <property type="entry name" value="Nit1/2_C-N_Hydrolase"/>
</dbReference>
<dbReference type="InterPro" id="IPR036526">
    <property type="entry name" value="C-N_Hydrolase_sf"/>
</dbReference>
<proteinExistence type="inferred from homology"/>
<dbReference type="SUPFAM" id="SSF56317">
    <property type="entry name" value="Carbon-nitrogen hydrolase"/>
    <property type="match status" value="1"/>
</dbReference>